<dbReference type="EMBL" id="CACVAP010000060">
    <property type="protein sequence ID" value="CAA6810502.1"/>
    <property type="molecule type" value="Genomic_DNA"/>
</dbReference>
<dbReference type="AlphaFoldDB" id="A0A6S6SWS5"/>
<protein>
    <submittedName>
        <fullName evidence="1">Uncharacterized protein</fullName>
    </submittedName>
</protein>
<gene>
    <name evidence="1" type="ORF">HELGO_WM18177</name>
</gene>
<reference evidence="1" key="1">
    <citation type="submission" date="2020-01" db="EMBL/GenBank/DDBJ databases">
        <authorList>
            <person name="Meier V. D."/>
            <person name="Meier V D."/>
        </authorList>
    </citation>
    <scope>NUCLEOTIDE SEQUENCE</scope>
    <source>
        <strain evidence="1">HLG_WM_MAG_06</strain>
    </source>
</reference>
<organism evidence="1">
    <name type="scientific">uncultured Sulfurovum sp</name>
    <dbReference type="NCBI Taxonomy" id="269237"/>
    <lineage>
        <taxon>Bacteria</taxon>
        <taxon>Pseudomonadati</taxon>
        <taxon>Campylobacterota</taxon>
        <taxon>Epsilonproteobacteria</taxon>
        <taxon>Campylobacterales</taxon>
        <taxon>Sulfurovaceae</taxon>
        <taxon>Sulfurovum</taxon>
        <taxon>environmental samples</taxon>
    </lineage>
</organism>
<evidence type="ECO:0000313" key="1">
    <source>
        <dbReference type="EMBL" id="CAA6810502.1"/>
    </source>
</evidence>
<sequence>MMKQAYTITTMMHLEDEYEKKMKRKQLFLFGMETDY</sequence>
<accession>A0A6S6SWS5</accession>
<name>A0A6S6SWS5_9BACT</name>
<proteinExistence type="predicted"/>